<evidence type="ECO:0000313" key="8">
    <source>
        <dbReference type="EMBL" id="PEG33544.1"/>
    </source>
</evidence>
<dbReference type="InterPro" id="IPR029063">
    <property type="entry name" value="SAM-dependent_MTases_sf"/>
</dbReference>
<protein>
    <recommendedName>
        <fullName evidence="2">site-specific DNA-methyltransferase (adenine-specific)</fullName>
        <ecNumber evidence="2">2.1.1.72</ecNumber>
    </recommendedName>
</protein>
<dbReference type="InterPro" id="IPR012327">
    <property type="entry name" value="MeTrfase_D12"/>
</dbReference>
<dbReference type="PIRSF" id="PIRSF000398">
    <property type="entry name" value="M_m6A_EcoRV"/>
    <property type="match status" value="1"/>
</dbReference>
<dbReference type="GO" id="GO:0032259">
    <property type="term" value="P:methylation"/>
    <property type="evidence" value="ECO:0007669"/>
    <property type="project" value="UniProtKB-KW"/>
</dbReference>
<dbReference type="Gene3D" id="1.10.1020.10">
    <property type="entry name" value="Adenine-specific Methyltransferase, Domain 2"/>
    <property type="match status" value="1"/>
</dbReference>
<keyword evidence="4" id="KW-0808">Transferase</keyword>
<dbReference type="PANTHER" id="PTHR30481">
    <property type="entry name" value="DNA ADENINE METHYLASE"/>
    <property type="match status" value="1"/>
</dbReference>
<name>A0A2A7MPD9_MYCAG</name>
<dbReference type="GO" id="GO:0006298">
    <property type="term" value="P:mismatch repair"/>
    <property type="evidence" value="ECO:0007669"/>
    <property type="project" value="TreeGrafter"/>
</dbReference>
<feature type="region of interest" description="Disordered" evidence="7">
    <location>
        <begin position="279"/>
        <end position="298"/>
    </location>
</feature>
<comment type="catalytic activity">
    <reaction evidence="6">
        <text>a 2'-deoxyadenosine in DNA + S-adenosyl-L-methionine = an N(6)-methyl-2'-deoxyadenosine in DNA + S-adenosyl-L-homocysteine + H(+)</text>
        <dbReference type="Rhea" id="RHEA:15197"/>
        <dbReference type="Rhea" id="RHEA-COMP:12418"/>
        <dbReference type="Rhea" id="RHEA-COMP:12419"/>
        <dbReference type="ChEBI" id="CHEBI:15378"/>
        <dbReference type="ChEBI" id="CHEBI:57856"/>
        <dbReference type="ChEBI" id="CHEBI:59789"/>
        <dbReference type="ChEBI" id="CHEBI:90615"/>
        <dbReference type="ChEBI" id="CHEBI:90616"/>
        <dbReference type="EC" id="2.1.1.72"/>
    </reaction>
</comment>
<dbReference type="InterPro" id="IPR023095">
    <property type="entry name" value="Ade_MeTrfase_dom_2"/>
</dbReference>
<dbReference type="EC" id="2.1.1.72" evidence="2"/>
<organism evidence="8 9">
    <name type="scientific">Mycolicibacterium agri</name>
    <name type="common">Mycobacterium agri</name>
    <dbReference type="NCBI Taxonomy" id="36811"/>
    <lineage>
        <taxon>Bacteria</taxon>
        <taxon>Bacillati</taxon>
        <taxon>Actinomycetota</taxon>
        <taxon>Actinomycetes</taxon>
        <taxon>Mycobacteriales</taxon>
        <taxon>Mycobacteriaceae</taxon>
        <taxon>Mycolicibacterium</taxon>
    </lineage>
</organism>
<keyword evidence="5" id="KW-0949">S-adenosyl-L-methionine</keyword>
<evidence type="ECO:0000256" key="2">
    <source>
        <dbReference type="ARBA" id="ARBA00011900"/>
    </source>
</evidence>
<gene>
    <name evidence="8" type="ORF">CQY20_30140</name>
</gene>
<evidence type="ECO:0000256" key="1">
    <source>
        <dbReference type="ARBA" id="ARBA00006594"/>
    </source>
</evidence>
<evidence type="ECO:0000256" key="3">
    <source>
        <dbReference type="ARBA" id="ARBA00022603"/>
    </source>
</evidence>
<proteinExistence type="inferred from homology"/>
<dbReference type="AlphaFoldDB" id="A0A2A7MPD9"/>
<evidence type="ECO:0000256" key="4">
    <source>
        <dbReference type="ARBA" id="ARBA00022679"/>
    </source>
</evidence>
<dbReference type="GO" id="GO:0043565">
    <property type="term" value="F:sequence-specific DNA binding"/>
    <property type="evidence" value="ECO:0007669"/>
    <property type="project" value="TreeGrafter"/>
</dbReference>
<dbReference type="Proteomes" id="UP000220914">
    <property type="component" value="Unassembled WGS sequence"/>
</dbReference>
<evidence type="ECO:0000256" key="7">
    <source>
        <dbReference type="SAM" id="MobiDB-lite"/>
    </source>
</evidence>
<dbReference type="GO" id="GO:1904047">
    <property type="term" value="F:S-adenosyl-L-methionine binding"/>
    <property type="evidence" value="ECO:0007669"/>
    <property type="project" value="TreeGrafter"/>
</dbReference>
<dbReference type="PRINTS" id="PR00505">
    <property type="entry name" value="D12N6MTFRASE"/>
</dbReference>
<dbReference type="SUPFAM" id="SSF53335">
    <property type="entry name" value="S-adenosyl-L-methionine-dependent methyltransferases"/>
    <property type="match status" value="1"/>
</dbReference>
<evidence type="ECO:0000256" key="5">
    <source>
        <dbReference type="ARBA" id="ARBA00022691"/>
    </source>
</evidence>
<dbReference type="InterPro" id="IPR012263">
    <property type="entry name" value="M_m6A_EcoRV"/>
</dbReference>
<dbReference type="EMBL" id="PDCP01000105">
    <property type="protein sequence ID" value="PEG33544.1"/>
    <property type="molecule type" value="Genomic_DNA"/>
</dbReference>
<evidence type="ECO:0000313" key="9">
    <source>
        <dbReference type="Proteomes" id="UP000220914"/>
    </source>
</evidence>
<evidence type="ECO:0000256" key="6">
    <source>
        <dbReference type="ARBA" id="ARBA00047942"/>
    </source>
</evidence>
<keyword evidence="3" id="KW-0489">Methyltransferase</keyword>
<dbReference type="GO" id="GO:0009307">
    <property type="term" value="P:DNA restriction-modification system"/>
    <property type="evidence" value="ECO:0007669"/>
    <property type="project" value="InterPro"/>
</dbReference>
<dbReference type="Gene3D" id="3.40.50.150">
    <property type="entry name" value="Vaccinia Virus protein VP39"/>
    <property type="match status" value="1"/>
</dbReference>
<keyword evidence="9" id="KW-1185">Reference proteome</keyword>
<dbReference type="PANTHER" id="PTHR30481:SF2">
    <property type="entry name" value="SITE-SPECIFIC DNA-METHYLTRANSFERASE (ADENINE-SPECIFIC)"/>
    <property type="match status" value="1"/>
</dbReference>
<dbReference type="GO" id="GO:0009007">
    <property type="term" value="F:site-specific DNA-methyltransferase (adenine-specific) activity"/>
    <property type="evidence" value="ECO:0007669"/>
    <property type="project" value="UniProtKB-EC"/>
</dbReference>
<sequence length="298" mass="34026">MQLPLASMSPLRYPGSKRKMVPAIRQLIDANEPPPELFVEPFCGGASVSLGLLAQDAVERVLLADLDPLVAAFWYEVTTKGEALVKDMRKLEVTVDEWDRWRKMRPRSSRSKALKCLFLNRTTFSGIIGGRAGPIGGRAQESEYTIDCRFNKDAIAERILNVHRLAKEGRIVDVLSSRWQGTLDHAGWYAAEYNPKATIFYLDPPYIEKADRLYELAFDEFDHRQLAEHLRGTTHRWILSYDAEPLVLRCYRGLGDIHEYRVVHHYTMTGARSSPVPGREVLFTNLPNDPTRRERTAL</sequence>
<comment type="similarity">
    <text evidence="1">Belongs to the N(4)/N(6)-methyltransferase family.</text>
</comment>
<dbReference type="Pfam" id="PF02086">
    <property type="entry name" value="MethyltransfD12"/>
    <property type="match status" value="1"/>
</dbReference>
<reference evidence="8 9" key="1">
    <citation type="submission" date="2017-10" db="EMBL/GenBank/DDBJ databases">
        <title>The new phylogeny of genus Mycobacterium.</title>
        <authorList>
            <person name="Tortoli E."/>
            <person name="Trovato A."/>
            <person name="Cirillo D.M."/>
        </authorList>
    </citation>
    <scope>NUCLEOTIDE SEQUENCE [LARGE SCALE GENOMIC DNA]</scope>
    <source>
        <strain evidence="8 9">CCUG37673</strain>
    </source>
</reference>
<accession>A0A2A7MPD9</accession>
<comment type="caution">
    <text evidence="8">The sequence shown here is derived from an EMBL/GenBank/DDBJ whole genome shotgun (WGS) entry which is preliminary data.</text>
</comment>